<feature type="region of interest" description="Disordered" evidence="1">
    <location>
        <begin position="403"/>
        <end position="489"/>
    </location>
</feature>
<feature type="compositionally biased region" description="Polar residues" evidence="1">
    <location>
        <begin position="595"/>
        <end position="612"/>
    </location>
</feature>
<evidence type="ECO:0000313" key="3">
    <source>
        <dbReference type="Proteomes" id="UP000444721"/>
    </source>
</evidence>
<dbReference type="VEuPathDB" id="AmoebaDB:FDP41_000896"/>
<dbReference type="GeneID" id="68108114"/>
<dbReference type="Proteomes" id="UP000444721">
    <property type="component" value="Unassembled WGS sequence"/>
</dbReference>
<dbReference type="AlphaFoldDB" id="A0A6A5BNZ7"/>
<accession>A0A6A5BNZ7</accession>
<feature type="region of interest" description="Disordered" evidence="1">
    <location>
        <begin position="758"/>
        <end position="801"/>
    </location>
</feature>
<feature type="compositionally biased region" description="Polar residues" evidence="1">
    <location>
        <begin position="472"/>
        <end position="489"/>
    </location>
</feature>
<proteinExistence type="predicted"/>
<reference evidence="2 3" key="1">
    <citation type="journal article" date="2019" name="Sci. Rep.">
        <title>Nanopore sequencing improves the draft genome of the human pathogenic amoeba Naegleria fowleri.</title>
        <authorList>
            <person name="Liechti N."/>
            <person name="Schurch N."/>
            <person name="Bruggmann R."/>
            <person name="Wittwer M."/>
        </authorList>
    </citation>
    <scope>NUCLEOTIDE SEQUENCE [LARGE SCALE GENOMIC DNA]</scope>
    <source>
        <strain evidence="2 3">ATCC 30894</strain>
    </source>
</reference>
<feature type="compositionally biased region" description="Basic and acidic residues" evidence="1">
    <location>
        <begin position="505"/>
        <end position="566"/>
    </location>
</feature>
<keyword evidence="3" id="KW-1185">Reference proteome</keyword>
<evidence type="ECO:0000256" key="1">
    <source>
        <dbReference type="SAM" id="MobiDB-lite"/>
    </source>
</evidence>
<sequence>MNTAFAPSHHLQPPSDGDHHEEQTKFNQHHHGGEGFQTQTAPSSSSHMMMDLHDDPPPPGEHEDHHSQHHNNNGIMYDHHHHQEYLHQNESAYHHQHDVSYEPVVEGSQSAYHQPHVHSTSSSSGASLSHHYSHSGKPKKDLHEVELWLCSKLNNDWSSERIASQINEETLELFIDDHSHHNYDNFYNLGVSNSQLIKLRFIMCCLSIKKKQMTPTLASYFCTLFKNIIENKRGEDDWVRMMAEILYLFPEHSCIRTDIQKSILHELEMSDDYHHSGNLSDEDSPQHYFQQAIKHFQALAMKQGDENSSSTQKLSFSPATSLKPTVSKYLNVNSENMDRAMKELEEKRHFLEEYSNTDGRTLNSNLYSLRHYQPSNKHFTLRPSACKNLIEPLNYLDELENESSKKNVGVKVSPLKKITPSRPPMSSSGSTSTPTSANLLNKNKLPGLKKISSNLPSTPKTALLKTPPPSHTPTTQLISPPSATSNSAPRSVFLDDSIALQRIKEQQQNEKKRTSNKQLTEEQKQKEKERKKQEKQELKEKKEKEKLEKKKQKEELKRKQMEEKKAAQQAALANGGGTGTGRKRRKNNPANNNATQDNSDQNSMLSPSQVDPSNVAAAAGMHHMYGYLNPMFATGAGNPGSFPPFNPGQYANLLSNTFFSPGTTQQGTSQPNQAGMPSVLLPNMNPTLGNMQALGKPPQGDQTSFTQLLGINSSPNTRPPNNLLPPFAPPPGVSSFPNMLFNPGDPASMNMLMRGAQLGANPSAGQPQMRQPSNYPVNFQQQPPPTTTAAATQNPPQTAQSVVTDEERKAKVEVYLNNNILKDCNRVSEETRSKIFNFLIGNTSSDGGFEDKLLIHEEVDNDEKRQIFFHMDHTNRKWKKIMQKQNNIQPSGLE</sequence>
<feature type="compositionally biased region" description="Low complexity" evidence="1">
    <location>
        <begin position="113"/>
        <end position="130"/>
    </location>
</feature>
<organism evidence="2 3">
    <name type="scientific">Naegleria fowleri</name>
    <name type="common">Brain eating amoeba</name>
    <dbReference type="NCBI Taxonomy" id="5763"/>
    <lineage>
        <taxon>Eukaryota</taxon>
        <taxon>Discoba</taxon>
        <taxon>Heterolobosea</taxon>
        <taxon>Tetramitia</taxon>
        <taxon>Eutetramitia</taxon>
        <taxon>Vahlkampfiidae</taxon>
        <taxon>Naegleria</taxon>
    </lineage>
</organism>
<feature type="region of interest" description="Disordered" evidence="1">
    <location>
        <begin position="106"/>
        <end position="137"/>
    </location>
</feature>
<feature type="region of interest" description="Disordered" evidence="1">
    <location>
        <begin position="505"/>
        <end position="612"/>
    </location>
</feature>
<dbReference type="OMA" id="HSCIRTD"/>
<dbReference type="VEuPathDB" id="AmoebaDB:NF0110520"/>
<feature type="compositionally biased region" description="Low complexity" evidence="1">
    <location>
        <begin position="787"/>
        <end position="800"/>
    </location>
</feature>
<feature type="compositionally biased region" description="Basic and acidic residues" evidence="1">
    <location>
        <begin position="50"/>
        <end position="66"/>
    </location>
</feature>
<name>A0A6A5BNZ7_NAEFO</name>
<dbReference type="EMBL" id="VFQX01000022">
    <property type="protein sequence ID" value="KAF0979743.1"/>
    <property type="molecule type" value="Genomic_DNA"/>
</dbReference>
<feature type="compositionally biased region" description="Polar residues" evidence="1">
    <location>
        <begin position="763"/>
        <end position="779"/>
    </location>
</feature>
<dbReference type="OrthoDB" id="10419286at2759"/>
<gene>
    <name evidence="2" type="ORF">FDP41_000896</name>
</gene>
<feature type="compositionally biased region" description="Low complexity" evidence="1">
    <location>
        <begin position="424"/>
        <end position="465"/>
    </location>
</feature>
<comment type="caution">
    <text evidence="2">The sequence shown here is derived from an EMBL/GenBank/DDBJ whole genome shotgun (WGS) entry which is preliminary data.</text>
</comment>
<feature type="region of interest" description="Disordered" evidence="1">
    <location>
        <begin position="1"/>
        <end position="75"/>
    </location>
</feature>
<protein>
    <submittedName>
        <fullName evidence="2">Uncharacterized protein</fullName>
    </submittedName>
</protein>
<dbReference type="RefSeq" id="XP_044564456.1">
    <property type="nucleotide sequence ID" value="XM_044712867.1"/>
</dbReference>
<evidence type="ECO:0000313" key="2">
    <source>
        <dbReference type="EMBL" id="KAF0979743.1"/>
    </source>
</evidence>
<dbReference type="VEuPathDB" id="AmoebaDB:NfTy_050780"/>